<keyword evidence="9" id="KW-1185">Reference proteome</keyword>
<keyword evidence="1 5" id="KW-0489">Methyltransferase</keyword>
<evidence type="ECO:0000256" key="7">
    <source>
        <dbReference type="RuleBase" id="RU000417"/>
    </source>
</evidence>
<keyword evidence="3 5" id="KW-0949">S-adenosyl-L-methionine</keyword>
<feature type="active site" evidence="5">
    <location>
        <position position="78"/>
    </location>
</feature>
<dbReference type="CDD" id="cd00315">
    <property type="entry name" value="Cyt_C5_DNA_methylase"/>
    <property type="match status" value="1"/>
</dbReference>
<proteinExistence type="inferred from homology"/>
<comment type="catalytic activity">
    <reaction evidence="7">
        <text>a 2'-deoxycytidine in DNA + S-adenosyl-L-methionine = a 5-methyl-2'-deoxycytidine in DNA + S-adenosyl-L-homocysteine + H(+)</text>
        <dbReference type="Rhea" id="RHEA:13681"/>
        <dbReference type="Rhea" id="RHEA-COMP:11369"/>
        <dbReference type="Rhea" id="RHEA-COMP:11370"/>
        <dbReference type="ChEBI" id="CHEBI:15378"/>
        <dbReference type="ChEBI" id="CHEBI:57856"/>
        <dbReference type="ChEBI" id="CHEBI:59789"/>
        <dbReference type="ChEBI" id="CHEBI:85452"/>
        <dbReference type="ChEBI" id="CHEBI:85454"/>
        <dbReference type="EC" id="2.1.1.37"/>
    </reaction>
</comment>
<evidence type="ECO:0000256" key="1">
    <source>
        <dbReference type="ARBA" id="ARBA00022603"/>
    </source>
</evidence>
<dbReference type="PROSITE" id="PS00094">
    <property type="entry name" value="C5_MTASE_1"/>
    <property type="match status" value="1"/>
</dbReference>
<evidence type="ECO:0000256" key="3">
    <source>
        <dbReference type="ARBA" id="ARBA00022691"/>
    </source>
</evidence>
<dbReference type="OrthoDB" id="9813719at2"/>
<dbReference type="NCBIfam" id="TIGR00675">
    <property type="entry name" value="dcm"/>
    <property type="match status" value="1"/>
</dbReference>
<name>A0A4P6MMR1_9BACT</name>
<dbReference type="InterPro" id="IPR029063">
    <property type="entry name" value="SAM-dependent_MTases_sf"/>
</dbReference>
<dbReference type="GO" id="GO:0032259">
    <property type="term" value="P:methylation"/>
    <property type="evidence" value="ECO:0007669"/>
    <property type="project" value="UniProtKB-KW"/>
</dbReference>
<dbReference type="GO" id="GO:0009307">
    <property type="term" value="P:DNA restriction-modification system"/>
    <property type="evidence" value="ECO:0007669"/>
    <property type="project" value="UniProtKB-KW"/>
</dbReference>
<evidence type="ECO:0000256" key="4">
    <source>
        <dbReference type="ARBA" id="ARBA00022747"/>
    </source>
</evidence>
<dbReference type="EMBL" id="CP034841">
    <property type="protein sequence ID" value="QBF34808.1"/>
    <property type="molecule type" value="Genomic_DNA"/>
</dbReference>
<keyword evidence="2 5" id="KW-0808">Transferase</keyword>
<dbReference type="PROSITE" id="PS00095">
    <property type="entry name" value="C5_MTASE_2"/>
    <property type="match status" value="1"/>
</dbReference>
<organism evidence="8 9">
    <name type="scientific">Mycoplasmopsis phocirhinis</name>
    <dbReference type="NCBI Taxonomy" id="142650"/>
    <lineage>
        <taxon>Bacteria</taxon>
        <taxon>Bacillati</taxon>
        <taxon>Mycoplasmatota</taxon>
        <taxon>Mycoplasmoidales</taxon>
        <taxon>Metamycoplasmataceae</taxon>
        <taxon>Mycoplasmopsis</taxon>
    </lineage>
</organism>
<evidence type="ECO:0000256" key="5">
    <source>
        <dbReference type="PROSITE-ProRule" id="PRU01016"/>
    </source>
</evidence>
<keyword evidence="4" id="KW-0680">Restriction system</keyword>
<gene>
    <name evidence="8" type="ORF">EG856_02695</name>
</gene>
<dbReference type="PANTHER" id="PTHR10629">
    <property type="entry name" value="CYTOSINE-SPECIFIC METHYLTRANSFERASE"/>
    <property type="match status" value="1"/>
</dbReference>
<evidence type="ECO:0000313" key="9">
    <source>
        <dbReference type="Proteomes" id="UP000289326"/>
    </source>
</evidence>
<dbReference type="Pfam" id="PF00145">
    <property type="entry name" value="DNA_methylase"/>
    <property type="match status" value="1"/>
</dbReference>
<dbReference type="KEGG" id="mphi:EG856_02695"/>
<dbReference type="PANTHER" id="PTHR10629:SF52">
    <property type="entry name" value="DNA (CYTOSINE-5)-METHYLTRANSFERASE 1"/>
    <property type="match status" value="1"/>
</dbReference>
<protein>
    <recommendedName>
        <fullName evidence="7">Cytosine-specific methyltransferase</fullName>
        <ecNumber evidence="7">2.1.1.37</ecNumber>
    </recommendedName>
</protein>
<dbReference type="EC" id="2.1.1.37" evidence="7"/>
<evidence type="ECO:0000256" key="6">
    <source>
        <dbReference type="RuleBase" id="RU000416"/>
    </source>
</evidence>
<sequence>MKKIIDLFSGCGGLTYGFWKQGFNIVETVEHWKPALDTYNLNFNKQEHTKDITDIDVLSNIEKKFKNKIDVVIGGFPCQGFSMAGKRNPSDKRNQLYKYTIDVIRRVEPKLFVLENVKGILSFRENDGILVINKIIDELKQIGYYSKYILVDASNFGVAQKRERVIFVGSKLENSKKIDIVVEKINKTKQPLKTVFDAINDLENIAENEKINHIFTKHSEQMIEKIKNTPQGRSVMKAYSDAFRRQFYDKPSTTVKENHGGVHIHPKLNRVMTPRELARLQSFPDDFIFLSSKSNILKQIGNAVPPKLSEEIAKIILEVFFND</sequence>
<dbReference type="SUPFAM" id="SSF53335">
    <property type="entry name" value="S-adenosyl-L-methionine-dependent methyltransferases"/>
    <property type="match status" value="1"/>
</dbReference>
<dbReference type="PRINTS" id="PR00105">
    <property type="entry name" value="C5METTRFRASE"/>
</dbReference>
<dbReference type="InterPro" id="IPR001525">
    <property type="entry name" value="C5_MeTfrase"/>
</dbReference>
<dbReference type="GO" id="GO:0003677">
    <property type="term" value="F:DNA binding"/>
    <property type="evidence" value="ECO:0007669"/>
    <property type="project" value="TreeGrafter"/>
</dbReference>
<dbReference type="InterPro" id="IPR050390">
    <property type="entry name" value="C5-Methyltransferase"/>
</dbReference>
<dbReference type="InterPro" id="IPR031303">
    <property type="entry name" value="C5_meth_CS"/>
</dbReference>
<dbReference type="AlphaFoldDB" id="A0A4P6MMR1"/>
<dbReference type="GO" id="GO:0003886">
    <property type="term" value="F:DNA (cytosine-5-)-methyltransferase activity"/>
    <property type="evidence" value="ECO:0007669"/>
    <property type="project" value="UniProtKB-EC"/>
</dbReference>
<dbReference type="PROSITE" id="PS51679">
    <property type="entry name" value="SAM_MT_C5"/>
    <property type="match status" value="1"/>
</dbReference>
<dbReference type="REBASE" id="301871">
    <property type="entry name" value="M.Mph852ORF2695P"/>
</dbReference>
<accession>A0A4P6MMR1</accession>
<dbReference type="InterPro" id="IPR018117">
    <property type="entry name" value="C5_DNA_meth_AS"/>
</dbReference>
<evidence type="ECO:0000313" key="8">
    <source>
        <dbReference type="EMBL" id="QBF34808.1"/>
    </source>
</evidence>
<dbReference type="Gene3D" id="3.90.120.10">
    <property type="entry name" value="DNA Methylase, subunit A, domain 2"/>
    <property type="match status" value="1"/>
</dbReference>
<dbReference type="GO" id="GO:0044027">
    <property type="term" value="P:negative regulation of gene expression via chromosomal CpG island methylation"/>
    <property type="evidence" value="ECO:0007669"/>
    <property type="project" value="TreeGrafter"/>
</dbReference>
<reference evidence="8 9" key="1">
    <citation type="submission" date="2019-01" db="EMBL/GenBank/DDBJ databases">
        <title>Complete sequence and annotation of the Mycoplasma phocirhinis strain 852T genome.</title>
        <authorList>
            <person name="Frasca S.Jr."/>
            <person name="Kutish G.F."/>
            <person name="Castellanos Gell J."/>
            <person name="Michaels D.L."/>
            <person name="Brown D.R."/>
        </authorList>
    </citation>
    <scope>NUCLEOTIDE SEQUENCE [LARGE SCALE GENOMIC DNA]</scope>
    <source>
        <strain evidence="8 9">852</strain>
    </source>
</reference>
<evidence type="ECO:0000256" key="2">
    <source>
        <dbReference type="ARBA" id="ARBA00022679"/>
    </source>
</evidence>
<dbReference type="Gene3D" id="3.40.50.150">
    <property type="entry name" value="Vaccinia Virus protein VP39"/>
    <property type="match status" value="1"/>
</dbReference>
<dbReference type="Proteomes" id="UP000289326">
    <property type="component" value="Chromosome"/>
</dbReference>
<comment type="similarity">
    <text evidence="5 6">Belongs to the class I-like SAM-binding methyltransferase superfamily. C5-methyltransferase family.</text>
</comment>
<dbReference type="RefSeq" id="WP_130429585.1">
    <property type="nucleotide sequence ID" value="NZ_CP034841.1"/>
</dbReference>